<reference evidence="4 5" key="1">
    <citation type="submission" date="2018-01" db="EMBL/GenBank/DDBJ databases">
        <title>Genome characterization of the sugarcane-associated fungus Trichoderma ghanense CCMA-1212 and their application in lignocelulose bioconversion.</title>
        <authorList>
            <person name="Steindorff A.S."/>
            <person name="Mendes T.D."/>
            <person name="Vilela E.S.D."/>
            <person name="Rodrigues D.S."/>
            <person name="Formighieri E.F."/>
            <person name="Melo I.S."/>
            <person name="Favaro L.C.L."/>
        </authorList>
    </citation>
    <scope>NUCLEOTIDE SEQUENCE [LARGE SCALE GENOMIC DNA]</scope>
    <source>
        <strain evidence="4 5">CCMA-1212</strain>
    </source>
</reference>
<sequence>MASLAPALPLSPSSSAAPLPYHLTIRFSNSLPDLDLDVPSPQTTTVVSLKNLIRERISSRNRLRFIYQGRLLSDSASLSSSIKPPPAPPASWPSNSGDSWSNKFKGKGKAVDAPVAPVRIYINCSIGDELTPQELAQEQAAAANPPDESSSAASSHPNGNSSSWTRPRPRGFDRLLQTGFTHSEIETLRTQFASIRTEGFAPDAMPSPDTLRSMEDAWIDSNAGEIPSADASAEDDFNGMSTVLDMMIRGMMVGFFFPLGSLAWLLRSDVWSEKWQVFVGSGVALSLLVGMVMSLTNVYY</sequence>
<gene>
    <name evidence="4" type="ORF">CCMA1212_010718</name>
</gene>
<evidence type="ECO:0000256" key="2">
    <source>
        <dbReference type="SAM" id="Phobius"/>
    </source>
</evidence>
<dbReference type="InterPro" id="IPR045226">
    <property type="entry name" value="Dsc3"/>
</dbReference>
<accession>A0ABY2GNY9</accession>
<dbReference type="InterPro" id="IPR000626">
    <property type="entry name" value="Ubiquitin-like_dom"/>
</dbReference>
<evidence type="ECO:0000259" key="3">
    <source>
        <dbReference type="PROSITE" id="PS50053"/>
    </source>
</evidence>
<feature type="region of interest" description="Disordered" evidence="1">
    <location>
        <begin position="76"/>
        <end position="108"/>
    </location>
</feature>
<dbReference type="SUPFAM" id="SSF54236">
    <property type="entry name" value="Ubiquitin-like"/>
    <property type="match status" value="1"/>
</dbReference>
<dbReference type="Proteomes" id="UP001642720">
    <property type="component" value="Unassembled WGS sequence"/>
</dbReference>
<keyword evidence="2" id="KW-0472">Membrane</keyword>
<dbReference type="Pfam" id="PF10302">
    <property type="entry name" value="Dsc3_N"/>
    <property type="match status" value="1"/>
</dbReference>
<feature type="compositionally biased region" description="Low complexity" evidence="1">
    <location>
        <begin position="136"/>
        <end position="148"/>
    </location>
</feature>
<dbReference type="GeneID" id="300582202"/>
<dbReference type="InterPro" id="IPR029071">
    <property type="entry name" value="Ubiquitin-like_domsf"/>
</dbReference>
<dbReference type="Gene3D" id="3.10.20.90">
    <property type="entry name" value="Phosphatidylinositol 3-kinase Catalytic Subunit, Chain A, domain 1"/>
    <property type="match status" value="1"/>
</dbReference>
<dbReference type="RefSeq" id="XP_073553744.1">
    <property type="nucleotide sequence ID" value="XM_073707752.1"/>
</dbReference>
<feature type="domain" description="Ubiquitin-like" evidence="3">
    <location>
        <begin position="21"/>
        <end position="80"/>
    </location>
</feature>
<name>A0ABY2GNY9_9HYPO</name>
<organism evidence="4 5">
    <name type="scientific">Trichoderma ghanense</name>
    <dbReference type="NCBI Taxonomy" id="65468"/>
    <lineage>
        <taxon>Eukaryota</taxon>
        <taxon>Fungi</taxon>
        <taxon>Dikarya</taxon>
        <taxon>Ascomycota</taxon>
        <taxon>Pezizomycotina</taxon>
        <taxon>Sordariomycetes</taxon>
        <taxon>Hypocreomycetidae</taxon>
        <taxon>Hypocreales</taxon>
        <taxon>Hypocreaceae</taxon>
        <taxon>Trichoderma</taxon>
    </lineage>
</organism>
<feature type="region of interest" description="Disordered" evidence="1">
    <location>
        <begin position="136"/>
        <end position="170"/>
    </location>
</feature>
<feature type="transmembrane region" description="Helical" evidence="2">
    <location>
        <begin position="278"/>
        <end position="299"/>
    </location>
</feature>
<evidence type="ECO:0000313" key="5">
    <source>
        <dbReference type="Proteomes" id="UP001642720"/>
    </source>
</evidence>
<feature type="transmembrane region" description="Helical" evidence="2">
    <location>
        <begin position="246"/>
        <end position="266"/>
    </location>
</feature>
<keyword evidence="5" id="KW-1185">Reference proteome</keyword>
<dbReference type="PANTHER" id="PTHR28049">
    <property type="entry name" value="TRANSMEMBRANE PROTEIN YOR223W"/>
    <property type="match status" value="1"/>
</dbReference>
<keyword evidence="2" id="KW-0812">Transmembrane</keyword>
<keyword evidence="2" id="KW-1133">Transmembrane helix</keyword>
<dbReference type="Pfam" id="PF13373">
    <property type="entry name" value="Dsc3_C"/>
    <property type="match status" value="1"/>
</dbReference>
<evidence type="ECO:0000313" key="4">
    <source>
        <dbReference type="EMBL" id="TFA97542.1"/>
    </source>
</evidence>
<dbReference type="InterPro" id="IPR019413">
    <property type="entry name" value="Dsc3_ub-like_dom"/>
</dbReference>
<protein>
    <submittedName>
        <fullName evidence="4">DSC E3 ubiquitin ligase complex subunit 3</fullName>
    </submittedName>
</protein>
<dbReference type="InterPro" id="IPR025390">
    <property type="entry name" value="Dsc3_C"/>
</dbReference>
<feature type="compositionally biased region" description="Polar residues" evidence="1">
    <location>
        <begin position="149"/>
        <end position="165"/>
    </location>
</feature>
<comment type="caution">
    <text evidence="4">The sequence shown here is derived from an EMBL/GenBank/DDBJ whole genome shotgun (WGS) entry which is preliminary data.</text>
</comment>
<proteinExistence type="predicted"/>
<dbReference type="EMBL" id="PPTA01000031">
    <property type="protein sequence ID" value="TFA97542.1"/>
    <property type="molecule type" value="Genomic_DNA"/>
</dbReference>
<dbReference type="PANTHER" id="PTHR28049:SF1">
    <property type="entry name" value="DSC E3 UBIQUITIN LIGASE COMPLEX SUBUNIT 3"/>
    <property type="match status" value="1"/>
</dbReference>
<evidence type="ECO:0000256" key="1">
    <source>
        <dbReference type="SAM" id="MobiDB-lite"/>
    </source>
</evidence>
<dbReference type="PROSITE" id="PS50053">
    <property type="entry name" value="UBIQUITIN_2"/>
    <property type="match status" value="1"/>
</dbReference>